<name>A0A1W1C1D7_9ZZZZ</name>
<protein>
    <recommendedName>
        <fullName evidence="2">STAS domain-containing protein</fullName>
    </recommendedName>
</protein>
<gene>
    <name evidence="1" type="ORF">MNB_SM-7-515</name>
</gene>
<evidence type="ECO:0000313" key="1">
    <source>
        <dbReference type="EMBL" id="SFV59658.1"/>
    </source>
</evidence>
<dbReference type="EMBL" id="FPHB01000047">
    <property type="protein sequence ID" value="SFV59658.1"/>
    <property type="molecule type" value="Genomic_DNA"/>
</dbReference>
<accession>A0A1W1C1D7</accession>
<dbReference type="AlphaFoldDB" id="A0A1W1C1D7"/>
<reference evidence="1" key="1">
    <citation type="submission" date="2016-10" db="EMBL/GenBank/DDBJ databases">
        <authorList>
            <person name="de Groot N.N."/>
        </authorList>
    </citation>
    <scope>NUCLEOTIDE SEQUENCE</scope>
</reference>
<evidence type="ECO:0008006" key="2">
    <source>
        <dbReference type="Google" id="ProtNLM"/>
    </source>
</evidence>
<proteinExistence type="predicted"/>
<sequence>MDTQTNLGTTNITIKVDGHITGIDEVMTLKNIISANMHLETFELDIKDAFVIPSALIGFLVKIVNQENKRVIINASKSELKNLLRDLNLDQIFLIR</sequence>
<organism evidence="1">
    <name type="scientific">hydrothermal vent metagenome</name>
    <dbReference type="NCBI Taxonomy" id="652676"/>
    <lineage>
        <taxon>unclassified sequences</taxon>
        <taxon>metagenomes</taxon>
        <taxon>ecological metagenomes</taxon>
    </lineage>
</organism>